<gene>
    <name evidence="8" type="ORF">MAR_021599</name>
</gene>
<keyword evidence="3" id="KW-1015">Disulfide bond</keyword>
<dbReference type="SUPFAM" id="SSF48726">
    <property type="entry name" value="Immunoglobulin"/>
    <property type="match status" value="3"/>
</dbReference>
<dbReference type="InterPro" id="IPR007110">
    <property type="entry name" value="Ig-like_dom"/>
</dbReference>
<feature type="domain" description="Ig-like" evidence="7">
    <location>
        <begin position="28"/>
        <end position="118"/>
    </location>
</feature>
<evidence type="ECO:0000256" key="1">
    <source>
        <dbReference type="ARBA" id="ARBA00004479"/>
    </source>
</evidence>
<evidence type="ECO:0000259" key="7">
    <source>
        <dbReference type="PROSITE" id="PS50835"/>
    </source>
</evidence>
<evidence type="ECO:0000313" key="9">
    <source>
        <dbReference type="Proteomes" id="UP001164746"/>
    </source>
</evidence>
<evidence type="ECO:0000256" key="4">
    <source>
        <dbReference type="ARBA" id="ARBA00023180"/>
    </source>
</evidence>
<sequence>MEPSIGPTVKGYANTTFDMHVQYHPDPPDIPVLRMNSTCMNNSTLEQAYLRLLEFDHVKVECVTEGNPEPNCQWTNHSQSCTLDILNASKEDTGTYVCLAFNTMKTTQGRIVAGRNVSSFYLDILYKRPHEKGRGVTLRLICDAEPGNPNDTFFAWESKRKPERNTFDQNLKIPNISRTEEGEFTCYANNIMHPTGGQELKGSDIENKAFIITFTALHTTVYQDDNLSFACDVDSDPPASITILSPTGSALKYIEGNNQLLYNKTSSCLEDVGQFTCISANKHNQMQPEKRNVTVDVQCSPRYPADYNKFTTIGTRPASSDRVIIITTDMSSALIITSVEPWDSGNYSVRVENEIGSMNETFRIVVNIYAEPAGETSTSHNVYSSNNSSSGVVGGTVGAVCTVILVVVLLAVFLYRKRRSCNESDRCRDGGSLKDDTRYEDLALGHRGISPEYSHLDFRDRTENSLMQTPFKDNNAYENLKLNQQKLT</sequence>
<keyword evidence="6" id="KW-1133">Transmembrane helix</keyword>
<comment type="subcellular location">
    <subcellularLocation>
        <location evidence="1">Membrane</location>
        <topology evidence="1">Single-pass type I membrane protein</topology>
    </subcellularLocation>
</comment>
<keyword evidence="2 6" id="KW-0472">Membrane</keyword>
<organism evidence="8 9">
    <name type="scientific">Mya arenaria</name>
    <name type="common">Soft-shell clam</name>
    <dbReference type="NCBI Taxonomy" id="6604"/>
    <lineage>
        <taxon>Eukaryota</taxon>
        <taxon>Metazoa</taxon>
        <taxon>Spiralia</taxon>
        <taxon>Lophotrochozoa</taxon>
        <taxon>Mollusca</taxon>
        <taxon>Bivalvia</taxon>
        <taxon>Autobranchia</taxon>
        <taxon>Heteroconchia</taxon>
        <taxon>Euheterodonta</taxon>
        <taxon>Imparidentia</taxon>
        <taxon>Neoheterodontei</taxon>
        <taxon>Myida</taxon>
        <taxon>Myoidea</taxon>
        <taxon>Myidae</taxon>
        <taxon>Mya</taxon>
    </lineage>
</organism>
<dbReference type="EMBL" id="CP111016">
    <property type="protein sequence ID" value="WAR06230.1"/>
    <property type="molecule type" value="Genomic_DNA"/>
</dbReference>
<keyword evidence="4" id="KW-0325">Glycoprotein</keyword>
<dbReference type="SMART" id="SM00409">
    <property type="entry name" value="IG"/>
    <property type="match status" value="3"/>
</dbReference>
<keyword evidence="9" id="KW-1185">Reference proteome</keyword>
<dbReference type="InterPro" id="IPR051275">
    <property type="entry name" value="Cell_adhesion_signaling"/>
</dbReference>
<evidence type="ECO:0000256" key="5">
    <source>
        <dbReference type="ARBA" id="ARBA00023319"/>
    </source>
</evidence>
<dbReference type="SMART" id="SM00408">
    <property type="entry name" value="IGc2"/>
    <property type="match status" value="3"/>
</dbReference>
<dbReference type="InterPro" id="IPR003599">
    <property type="entry name" value="Ig_sub"/>
</dbReference>
<dbReference type="Proteomes" id="UP001164746">
    <property type="component" value="Chromosome 5"/>
</dbReference>
<keyword evidence="5" id="KW-0393">Immunoglobulin domain</keyword>
<proteinExistence type="predicted"/>
<evidence type="ECO:0000313" key="8">
    <source>
        <dbReference type="EMBL" id="WAR06230.1"/>
    </source>
</evidence>
<dbReference type="InterPro" id="IPR013783">
    <property type="entry name" value="Ig-like_fold"/>
</dbReference>
<evidence type="ECO:0000256" key="2">
    <source>
        <dbReference type="ARBA" id="ARBA00023136"/>
    </source>
</evidence>
<dbReference type="PROSITE" id="PS50835">
    <property type="entry name" value="IG_LIKE"/>
    <property type="match status" value="2"/>
</dbReference>
<dbReference type="PANTHER" id="PTHR11640">
    <property type="entry name" value="NEPHRIN"/>
    <property type="match status" value="1"/>
</dbReference>
<feature type="transmembrane region" description="Helical" evidence="6">
    <location>
        <begin position="392"/>
        <end position="415"/>
    </location>
</feature>
<accession>A0ABY7E878</accession>
<protein>
    <submittedName>
        <fullName evidence="8">HMCN2-like protein</fullName>
    </submittedName>
</protein>
<feature type="domain" description="Ig-like" evidence="7">
    <location>
        <begin position="132"/>
        <end position="206"/>
    </location>
</feature>
<dbReference type="InterPro" id="IPR003598">
    <property type="entry name" value="Ig_sub2"/>
</dbReference>
<dbReference type="InterPro" id="IPR036179">
    <property type="entry name" value="Ig-like_dom_sf"/>
</dbReference>
<evidence type="ECO:0000256" key="6">
    <source>
        <dbReference type="SAM" id="Phobius"/>
    </source>
</evidence>
<keyword evidence="6" id="KW-0812">Transmembrane</keyword>
<reference evidence="8" key="1">
    <citation type="submission" date="2022-11" db="EMBL/GenBank/DDBJ databases">
        <title>Centuries of genome instability and evolution in soft-shell clam transmissible cancer (bioRxiv).</title>
        <authorList>
            <person name="Hart S.F.M."/>
            <person name="Yonemitsu M.A."/>
            <person name="Giersch R.M."/>
            <person name="Beal B.F."/>
            <person name="Arriagada G."/>
            <person name="Davis B.W."/>
            <person name="Ostrander E.A."/>
            <person name="Goff S.P."/>
            <person name="Metzger M.J."/>
        </authorList>
    </citation>
    <scope>NUCLEOTIDE SEQUENCE</scope>
    <source>
        <strain evidence="8">MELC-2E11</strain>
        <tissue evidence="8">Siphon/mantle</tissue>
    </source>
</reference>
<evidence type="ECO:0000256" key="3">
    <source>
        <dbReference type="ARBA" id="ARBA00023157"/>
    </source>
</evidence>
<name>A0ABY7E878_MYAAR</name>
<dbReference type="Gene3D" id="2.60.40.10">
    <property type="entry name" value="Immunoglobulins"/>
    <property type="match status" value="4"/>
</dbReference>